<dbReference type="PANTHER" id="PTHR31311">
    <property type="entry name" value="XYLOGLUCAN 6-XYLOSYLTRANSFERASE 5-RELATED-RELATED"/>
    <property type="match status" value="1"/>
</dbReference>
<keyword evidence="4" id="KW-0735">Signal-anchor</keyword>
<dbReference type="PANTHER" id="PTHR31311:SF35">
    <property type="entry name" value="GLYCOSYLTRANSFERASE CAZY FAMILY GT34-LIKE PROTEIN"/>
    <property type="match status" value="1"/>
</dbReference>
<comment type="subcellular location">
    <subcellularLocation>
        <location evidence="1">Golgi apparatus membrane</location>
        <topology evidence="1">Single-pass type II membrane protein</topology>
    </subcellularLocation>
</comment>
<keyword evidence="5" id="KW-0333">Golgi apparatus</keyword>
<dbReference type="AlphaFoldDB" id="A0A8T2QN43"/>
<dbReference type="GO" id="GO:0009969">
    <property type="term" value="P:xyloglucan biosynthetic process"/>
    <property type="evidence" value="ECO:0007669"/>
    <property type="project" value="TreeGrafter"/>
</dbReference>
<dbReference type="EMBL" id="CM035438">
    <property type="protein sequence ID" value="KAH7284990.1"/>
    <property type="molecule type" value="Genomic_DNA"/>
</dbReference>
<sequence>MELPLEDRNRRKFKMTNRRYRESKLLDVRPFLITILIVHFGSENGWCGSSRTKTTAYVRKQDDGGRYDLRPQHVTNLAQKWITEESNEWREWPGDYEQEEPDDEEEKEEKRGDVPRTMKVAAVLHALDHIDSSGSVVPPSMTIVVAGSPGAGLDACGSSLGTHVLTKAFKNKVDYCNLHDCTVRFQLERWPTATSMPHLLLHLLESLPSVPWILWMPSEVLFTNISSFIPLHTYVALGKHFVVFPTAPSVLSMEEFNLLDVDVKHLYFMNPLIFLVQNSVWSKQFLSKWAKNTDVADKPERLANKMEMKVTAMENRGMEQYVEKAHSWEECSRDGLLQTLIEETISGDALKIRSRTYIETGAYLYGYEELLVKSYDMLNVDHNDPIILYDNIEDYHYKDRFILQNIQNKGISPSTWPFVVHFEGCHFCAATEEVNITSVCLSMFQRSFYYADNQLLSLVNMQHHRLYSNVV</sequence>
<dbReference type="GO" id="GO:0005768">
    <property type="term" value="C:endosome"/>
    <property type="evidence" value="ECO:0007669"/>
    <property type="project" value="TreeGrafter"/>
</dbReference>
<evidence type="ECO:0000313" key="7">
    <source>
        <dbReference type="EMBL" id="KAH7284990.1"/>
    </source>
</evidence>
<organism evidence="7 8">
    <name type="scientific">Ceratopteris richardii</name>
    <name type="common">Triangle waterfern</name>
    <dbReference type="NCBI Taxonomy" id="49495"/>
    <lineage>
        <taxon>Eukaryota</taxon>
        <taxon>Viridiplantae</taxon>
        <taxon>Streptophyta</taxon>
        <taxon>Embryophyta</taxon>
        <taxon>Tracheophyta</taxon>
        <taxon>Polypodiopsida</taxon>
        <taxon>Polypodiidae</taxon>
        <taxon>Polypodiales</taxon>
        <taxon>Pteridineae</taxon>
        <taxon>Pteridaceae</taxon>
        <taxon>Parkerioideae</taxon>
        <taxon>Ceratopteris</taxon>
    </lineage>
</organism>
<evidence type="ECO:0000313" key="8">
    <source>
        <dbReference type="Proteomes" id="UP000825935"/>
    </source>
</evidence>
<evidence type="ECO:0000256" key="6">
    <source>
        <dbReference type="SAM" id="MobiDB-lite"/>
    </source>
</evidence>
<proteinExistence type="predicted"/>
<dbReference type="InterPro" id="IPR008630">
    <property type="entry name" value="Glyco_trans_34"/>
</dbReference>
<keyword evidence="4" id="KW-0812">Transmembrane</keyword>
<protein>
    <recommendedName>
        <fullName evidence="9">Glycosyltransferase</fullName>
    </recommendedName>
</protein>
<dbReference type="Pfam" id="PF05637">
    <property type="entry name" value="Glyco_transf_34"/>
    <property type="match status" value="1"/>
</dbReference>
<feature type="compositionally biased region" description="Acidic residues" evidence="6">
    <location>
        <begin position="94"/>
        <end position="107"/>
    </location>
</feature>
<evidence type="ECO:0000256" key="1">
    <source>
        <dbReference type="ARBA" id="ARBA00004323"/>
    </source>
</evidence>
<evidence type="ECO:0000256" key="5">
    <source>
        <dbReference type="ARBA" id="ARBA00023034"/>
    </source>
</evidence>
<dbReference type="OMA" id="NEWREWP"/>
<keyword evidence="8" id="KW-1185">Reference proteome</keyword>
<keyword evidence="2" id="KW-0328">Glycosyltransferase</keyword>
<comment type="caution">
    <text evidence="7">The sequence shown here is derived from an EMBL/GenBank/DDBJ whole genome shotgun (WGS) entry which is preliminary data.</text>
</comment>
<evidence type="ECO:0000256" key="3">
    <source>
        <dbReference type="ARBA" id="ARBA00022679"/>
    </source>
</evidence>
<evidence type="ECO:0000256" key="4">
    <source>
        <dbReference type="ARBA" id="ARBA00022968"/>
    </source>
</evidence>
<dbReference type="GO" id="GO:0005802">
    <property type="term" value="C:trans-Golgi network"/>
    <property type="evidence" value="ECO:0007669"/>
    <property type="project" value="TreeGrafter"/>
</dbReference>
<evidence type="ECO:0008006" key="9">
    <source>
        <dbReference type="Google" id="ProtNLM"/>
    </source>
</evidence>
<gene>
    <name evidence="7" type="ORF">KP509_33G006000</name>
</gene>
<feature type="region of interest" description="Disordered" evidence="6">
    <location>
        <begin position="91"/>
        <end position="114"/>
    </location>
</feature>
<dbReference type="GO" id="GO:0000139">
    <property type="term" value="C:Golgi membrane"/>
    <property type="evidence" value="ECO:0007669"/>
    <property type="project" value="UniProtKB-SubCell"/>
</dbReference>
<reference evidence="7" key="1">
    <citation type="submission" date="2021-08" db="EMBL/GenBank/DDBJ databases">
        <title>WGS assembly of Ceratopteris richardii.</title>
        <authorList>
            <person name="Marchant D.B."/>
            <person name="Chen G."/>
            <person name="Jenkins J."/>
            <person name="Shu S."/>
            <person name="Leebens-Mack J."/>
            <person name="Grimwood J."/>
            <person name="Schmutz J."/>
            <person name="Soltis P."/>
            <person name="Soltis D."/>
            <person name="Chen Z.-H."/>
        </authorList>
    </citation>
    <scope>NUCLEOTIDE SEQUENCE</scope>
    <source>
        <strain evidence="7">Whitten #5841</strain>
        <tissue evidence="7">Leaf</tissue>
    </source>
</reference>
<accession>A0A8T2QN43</accession>
<name>A0A8T2QN43_CERRI</name>
<dbReference type="GO" id="GO:0016758">
    <property type="term" value="F:hexosyltransferase activity"/>
    <property type="evidence" value="ECO:0007669"/>
    <property type="project" value="TreeGrafter"/>
</dbReference>
<dbReference type="Proteomes" id="UP000825935">
    <property type="component" value="Chromosome 33"/>
</dbReference>
<evidence type="ECO:0000256" key="2">
    <source>
        <dbReference type="ARBA" id="ARBA00022676"/>
    </source>
</evidence>
<keyword evidence="3" id="KW-0808">Transferase</keyword>
<dbReference type="OrthoDB" id="10588344at2759"/>